<dbReference type="EMBL" id="CP065321">
    <property type="protein sequence ID" value="QQR31050.1"/>
    <property type="molecule type" value="Genomic_DNA"/>
</dbReference>
<reference evidence="4" key="2">
    <citation type="submission" date="2017-05" db="EMBL/GenBank/DDBJ databases">
        <title>Improved OligoMM genomes.</title>
        <authorList>
            <person name="Garzetti D."/>
        </authorList>
    </citation>
    <scope>NUCLEOTIDE SEQUENCE [LARGE SCALE GENOMIC DNA]</scope>
    <source>
        <strain evidence="4">KB18</strain>
    </source>
</reference>
<dbReference type="Proteomes" id="UP000596035">
    <property type="component" value="Chromosome"/>
</dbReference>
<name>A0A1Z2XTM1_9FIRM</name>
<evidence type="ECO:0000259" key="1">
    <source>
        <dbReference type="Pfam" id="PF13154"/>
    </source>
</evidence>
<evidence type="ECO:0000313" key="3">
    <source>
        <dbReference type="EMBL" id="QQR31050.1"/>
    </source>
</evidence>
<dbReference type="Pfam" id="PF13154">
    <property type="entry name" value="DUF3991"/>
    <property type="match status" value="1"/>
</dbReference>
<dbReference type="InterPro" id="IPR025054">
    <property type="entry name" value="DUF3991"/>
</dbReference>
<gene>
    <name evidence="2" type="ORF">ADH66_14655</name>
    <name evidence="3" type="ORF">I5Q82_05035</name>
</gene>
<reference evidence="3 5" key="3">
    <citation type="submission" date="2020-11" db="EMBL/GenBank/DDBJ databases">
        <title>Closed and high quality bacterial genomes of the OMM12 community.</title>
        <authorList>
            <person name="Marbouty M."/>
            <person name="Lamy-Besnier Q."/>
            <person name="Debarbieux L."/>
            <person name="Koszul R."/>
        </authorList>
    </citation>
    <scope>NUCLEOTIDE SEQUENCE [LARGE SCALE GENOMIC DNA]</scope>
    <source>
        <strain evidence="3 5">KB18</strain>
    </source>
</reference>
<accession>A0A1Z2XTM1</accession>
<keyword evidence="4" id="KW-1185">Reference proteome</keyword>
<dbReference type="RefSeq" id="WP_066539242.1">
    <property type="nucleotide sequence ID" value="NZ_CP021422.1"/>
</dbReference>
<evidence type="ECO:0000313" key="4">
    <source>
        <dbReference type="Proteomes" id="UP000196710"/>
    </source>
</evidence>
<reference evidence="2" key="1">
    <citation type="journal article" date="2017" name="Genome Announc.">
        <title>High-Quality Whole-Genome Sequences of the Oligo-Mouse-Microbiota Bacterial Community.</title>
        <authorList>
            <person name="Garzetti D."/>
            <person name="Brugiroux S."/>
            <person name="Bunk B."/>
            <person name="Pukall R."/>
            <person name="McCoy K.D."/>
            <person name="Macpherson A.J."/>
            <person name="Stecher B."/>
        </authorList>
    </citation>
    <scope>NUCLEOTIDE SEQUENCE</scope>
    <source>
        <strain evidence="2">KB18</strain>
    </source>
</reference>
<organism evidence="3 5">
    <name type="scientific">Acutalibacter muris</name>
    <dbReference type="NCBI Taxonomy" id="1796620"/>
    <lineage>
        <taxon>Bacteria</taxon>
        <taxon>Bacillati</taxon>
        <taxon>Bacillota</taxon>
        <taxon>Clostridia</taxon>
        <taxon>Eubacteriales</taxon>
        <taxon>Acutalibacteraceae</taxon>
        <taxon>Acutalibacter</taxon>
    </lineage>
</organism>
<sequence length="322" mass="36394">MPYIPPETVSKAREMDLLTYLRNYEPEELVHFGGSTYCTREHDSLKISNGKWCWFSRGIGGTSALDYLIKVKDVPFLEAVERITGQAAIQPPVFASRTKQEKPKVLLLPKASQNSDRVIDYLAGRGIDQELISFCVQSGRLYESEPYHNAIFIGLDKDGKARYANLRGIGSDFIGDANGSDKRYSFGIPAAVQSDTLHLFESAIDLLSFGTLLKMEGIDWRRDNLLSLAGVYKPRNRVEDSTLPAALKQYLSDNPHIQRVFLRMDNDPAGRLAAHTIQTLLAKQYGLASTTRFPPRGKDYNDYLCIRRGLAITKRKERRKER</sequence>
<dbReference type="SUPFAM" id="SSF57783">
    <property type="entry name" value="Zinc beta-ribbon"/>
    <property type="match status" value="1"/>
</dbReference>
<dbReference type="EMBL" id="CP021422">
    <property type="protein sequence ID" value="ASB41783.1"/>
    <property type="molecule type" value="Genomic_DNA"/>
</dbReference>
<dbReference type="KEGG" id="amur:ADH66_14655"/>
<dbReference type="Gene3D" id="3.40.1360.10">
    <property type="match status" value="1"/>
</dbReference>
<protein>
    <submittedName>
        <fullName evidence="3">DUF3991 and TOPRIM domain-containing protein</fullName>
    </submittedName>
    <submittedName>
        <fullName evidence="2">Topoisomerase</fullName>
    </submittedName>
</protein>
<dbReference type="Pfam" id="PF13155">
    <property type="entry name" value="Toprim_2"/>
    <property type="match status" value="1"/>
</dbReference>
<dbReference type="Proteomes" id="UP000196710">
    <property type="component" value="Chromosome"/>
</dbReference>
<evidence type="ECO:0000313" key="5">
    <source>
        <dbReference type="Proteomes" id="UP000596035"/>
    </source>
</evidence>
<feature type="domain" description="DUF3991" evidence="1">
    <location>
        <begin position="121"/>
        <end position="187"/>
    </location>
</feature>
<evidence type="ECO:0000313" key="2">
    <source>
        <dbReference type="EMBL" id="ASB41783.1"/>
    </source>
</evidence>
<dbReference type="AlphaFoldDB" id="A0A1Z2XTM1"/>
<proteinExistence type="predicted"/>